<dbReference type="InterPro" id="IPR037914">
    <property type="entry name" value="SpoVT-AbrB_sf"/>
</dbReference>
<comment type="caution">
    <text evidence="1">The sequence shown here is derived from an EMBL/GenBank/DDBJ whole genome shotgun (WGS) entry which is preliminary data.</text>
</comment>
<dbReference type="EMBL" id="JAUCGM010000471">
    <property type="protein sequence ID" value="MDM8563144.1"/>
    <property type="molecule type" value="Genomic_DNA"/>
</dbReference>
<dbReference type="GO" id="GO:0003677">
    <property type="term" value="F:DNA binding"/>
    <property type="evidence" value="ECO:0007669"/>
    <property type="project" value="UniProtKB-KW"/>
</dbReference>
<gene>
    <name evidence="1" type="ORF">QUF54_07305</name>
</gene>
<keyword evidence="2" id="KW-1185">Reference proteome</keyword>
<dbReference type="SUPFAM" id="SSF89447">
    <property type="entry name" value="AbrB/MazE/MraZ-like"/>
    <property type="match status" value="1"/>
</dbReference>
<dbReference type="Proteomes" id="UP001171945">
    <property type="component" value="Unassembled WGS sequence"/>
</dbReference>
<proteinExistence type="predicted"/>
<organism evidence="1 2">
    <name type="scientific">Candidatus Marithioploca araucensis</name>
    <dbReference type="NCBI Taxonomy" id="70273"/>
    <lineage>
        <taxon>Bacteria</taxon>
        <taxon>Pseudomonadati</taxon>
        <taxon>Pseudomonadota</taxon>
        <taxon>Gammaproteobacteria</taxon>
        <taxon>Thiotrichales</taxon>
        <taxon>Thiotrichaceae</taxon>
        <taxon>Candidatus Marithioploca</taxon>
    </lineage>
</organism>
<sequence length="67" mass="7549">MENTTLSPNFLVSIPENIVKQLHLQVGQQLTCIAKEGNIQLIPQRDIQSIRGIFEGANPENYRDRAS</sequence>
<reference evidence="1" key="1">
    <citation type="submission" date="2023-06" db="EMBL/GenBank/DDBJ databases">
        <title>Uncultivated large filamentous bacteria from sulfidic sediments reveal new species and different genomic features in energy metabolism and defense.</title>
        <authorList>
            <person name="Fonseca A."/>
        </authorList>
    </citation>
    <scope>NUCLEOTIDE SEQUENCE</scope>
    <source>
        <strain evidence="1">HSG4</strain>
    </source>
</reference>
<name>A0ABT7VU87_9GAMM</name>
<dbReference type="Gene3D" id="2.10.260.10">
    <property type="match status" value="1"/>
</dbReference>
<keyword evidence="1" id="KW-0238">DNA-binding</keyword>
<accession>A0ABT7VU87</accession>
<protein>
    <submittedName>
        <fullName evidence="1">AbrB/MazE/SpoVT family DNA-binding domain-containing protein</fullName>
    </submittedName>
</protein>
<evidence type="ECO:0000313" key="2">
    <source>
        <dbReference type="Proteomes" id="UP001171945"/>
    </source>
</evidence>
<evidence type="ECO:0000313" key="1">
    <source>
        <dbReference type="EMBL" id="MDM8563144.1"/>
    </source>
</evidence>